<evidence type="ECO:0000313" key="12">
    <source>
        <dbReference type="EMBL" id="KFH47484.1"/>
    </source>
</evidence>
<keyword evidence="13" id="KW-1185">Reference proteome</keyword>
<feature type="domain" description="CBS" evidence="10">
    <location>
        <begin position="253"/>
        <end position="315"/>
    </location>
</feature>
<evidence type="ECO:0000259" key="10">
    <source>
        <dbReference type="PROSITE" id="PS51371"/>
    </source>
</evidence>
<dbReference type="AlphaFoldDB" id="A0A086TDQ2"/>
<reference evidence="13" key="1">
    <citation type="journal article" date="2014" name="Genome Announc.">
        <title>Genome sequence and annotation of Acremonium chrysogenum, producer of the beta-lactam antibiotic cephalosporin C.</title>
        <authorList>
            <person name="Terfehr D."/>
            <person name="Dahlmann T.A."/>
            <person name="Specht T."/>
            <person name="Zadra I."/>
            <person name="Kuernsteiner H."/>
            <person name="Kueck U."/>
        </authorList>
    </citation>
    <scope>NUCLEOTIDE SEQUENCE [LARGE SCALE GENOMIC DNA]</scope>
    <source>
        <strain evidence="13">ATCC 11550 / CBS 779.69 / DSM 880 / IAM 14645 / JCM 23072 / IMI 49137</strain>
    </source>
</reference>
<comment type="caution">
    <text evidence="12">The sequence shown here is derived from an EMBL/GenBank/DDBJ whole genome shotgun (WGS) entry which is preliminary data.</text>
</comment>
<dbReference type="PANTHER" id="PTHR12064">
    <property type="entry name" value="METAL TRANSPORTER CNNM"/>
    <property type="match status" value="1"/>
</dbReference>
<dbReference type="CDD" id="cd04590">
    <property type="entry name" value="CBS_pair_CorC_HlyC_assoc"/>
    <property type="match status" value="1"/>
</dbReference>
<protein>
    <submittedName>
        <fullName evidence="12">Uncharacterized protein</fullName>
    </submittedName>
</protein>
<dbReference type="GO" id="GO:0030026">
    <property type="term" value="P:intracellular manganese ion homeostasis"/>
    <property type="evidence" value="ECO:0007669"/>
    <property type="project" value="EnsemblFungi"/>
</dbReference>
<feature type="region of interest" description="Disordered" evidence="8">
    <location>
        <begin position="509"/>
        <end position="552"/>
    </location>
</feature>
<dbReference type="GO" id="GO:0005737">
    <property type="term" value="C:cytoplasm"/>
    <property type="evidence" value="ECO:0007669"/>
    <property type="project" value="TreeGrafter"/>
</dbReference>
<dbReference type="Gene3D" id="3.10.580.10">
    <property type="entry name" value="CBS-domain"/>
    <property type="match status" value="1"/>
</dbReference>
<feature type="transmembrane region" description="Helical" evidence="9">
    <location>
        <begin position="170"/>
        <end position="190"/>
    </location>
</feature>
<dbReference type="HOGENOM" id="CLU_011310_3_1_1"/>
<evidence type="ECO:0000259" key="11">
    <source>
        <dbReference type="PROSITE" id="PS51846"/>
    </source>
</evidence>
<comment type="subcellular location">
    <subcellularLocation>
        <location evidence="1">Membrane</location>
        <topology evidence="1">Multi-pass membrane protein</topology>
    </subcellularLocation>
</comment>
<organism evidence="12 13">
    <name type="scientific">Hapsidospora chrysogenum (strain ATCC 11550 / CBS 779.69 / DSM 880 / IAM 14645 / JCM 23072 / IMI 49137)</name>
    <name type="common">Acremonium chrysogenum</name>
    <dbReference type="NCBI Taxonomy" id="857340"/>
    <lineage>
        <taxon>Eukaryota</taxon>
        <taxon>Fungi</taxon>
        <taxon>Dikarya</taxon>
        <taxon>Ascomycota</taxon>
        <taxon>Pezizomycotina</taxon>
        <taxon>Sordariomycetes</taxon>
        <taxon>Hypocreomycetidae</taxon>
        <taxon>Hypocreales</taxon>
        <taxon>Bionectriaceae</taxon>
        <taxon>Hapsidospora</taxon>
    </lineage>
</organism>
<evidence type="ECO:0000313" key="13">
    <source>
        <dbReference type="Proteomes" id="UP000029964"/>
    </source>
</evidence>
<keyword evidence="6" id="KW-0129">CBS domain</keyword>
<keyword evidence="4 7" id="KW-1133">Transmembrane helix</keyword>
<feature type="domain" description="CNNM transmembrane" evidence="11">
    <location>
        <begin position="49"/>
        <end position="234"/>
    </location>
</feature>
<dbReference type="OrthoDB" id="5353557at2759"/>
<keyword evidence="2 7" id="KW-0812">Transmembrane</keyword>
<evidence type="ECO:0000256" key="7">
    <source>
        <dbReference type="PROSITE-ProRule" id="PRU01193"/>
    </source>
</evidence>
<feature type="transmembrane region" description="Helical" evidence="9">
    <location>
        <begin position="53"/>
        <end position="77"/>
    </location>
</feature>
<feature type="transmembrane region" description="Helical" evidence="9">
    <location>
        <begin position="12"/>
        <end position="33"/>
    </location>
</feature>
<dbReference type="Pfam" id="PF00571">
    <property type="entry name" value="CBS"/>
    <property type="match status" value="1"/>
</dbReference>
<gene>
    <name evidence="12" type="ORF">ACRE_016570</name>
</gene>
<dbReference type="GO" id="GO:0016020">
    <property type="term" value="C:membrane"/>
    <property type="evidence" value="ECO:0007669"/>
    <property type="project" value="UniProtKB-SubCell"/>
</dbReference>
<dbReference type="Pfam" id="PF01595">
    <property type="entry name" value="CNNM"/>
    <property type="match status" value="1"/>
</dbReference>
<dbReference type="GO" id="GO:0010961">
    <property type="term" value="P:intracellular magnesium ion homeostasis"/>
    <property type="evidence" value="ECO:0007669"/>
    <property type="project" value="EnsemblFungi"/>
</dbReference>
<feature type="transmembrane region" description="Helical" evidence="9">
    <location>
        <begin position="139"/>
        <end position="158"/>
    </location>
</feature>
<dbReference type="InterPro" id="IPR045095">
    <property type="entry name" value="ACDP"/>
</dbReference>
<feature type="transmembrane region" description="Helical" evidence="9">
    <location>
        <begin position="112"/>
        <end position="133"/>
    </location>
</feature>
<evidence type="ECO:0000256" key="5">
    <source>
        <dbReference type="ARBA" id="ARBA00023136"/>
    </source>
</evidence>
<evidence type="ECO:0000256" key="6">
    <source>
        <dbReference type="PROSITE-ProRule" id="PRU00703"/>
    </source>
</evidence>
<dbReference type="EMBL" id="JPKY01000009">
    <property type="protein sequence ID" value="KFH47484.1"/>
    <property type="molecule type" value="Genomic_DNA"/>
</dbReference>
<dbReference type="InterPro" id="IPR046342">
    <property type="entry name" value="CBS_dom_sf"/>
</dbReference>
<sequence>MPRTGGSNGVGALRSAVLSMARLLAIGYTTVAAAPLTSQGHGGEGPDTGGTPLWILAVASLVLTLTGGVFAGLTIALMGQDSIYLQVIQNDPTEPQHKNAKRVLNLLKKGKHWVLVTLLLSNTIVNASLPVVLDRTLGGGVAAVVGSTILIVIFGEIVPQSICVRYGLSIGGYMSKPVLLLMYLTGPIAWPTAKLLDWALGEDHGTVYKKSGLKTLVTLHKSLGDLSERLNQDEVTIITAVLDLKDKPVREVMTPMDDVFTLAEDHILDEKTMDTILSSGYSRIPVYRAGHPTDFVGILLVKTLITYDPEDRIPVHDVQLGAVVETRPETSCLDIINFFQEGRSHLVVVSEVPGGDHGALGVVTLEDVIEELIGEEIVDESDVYVDVHKAIRRLTPAPRARRIEAAAAAVAKRATENPLLVNIAEGGDGSNVQVGSLGAQSDGGGRENRPRTAIFMKRQSSADVDGVMMHGQPEPMRGSLQDVKTQLRLGPANRAARPLHTRQEVFKTKQGLVGPSSSMPRSISADGLDAGKITTSSERTPLLQRDSEHGTK</sequence>
<evidence type="ECO:0000256" key="2">
    <source>
        <dbReference type="ARBA" id="ARBA00022692"/>
    </source>
</evidence>
<dbReference type="PANTHER" id="PTHR12064:SF97">
    <property type="entry name" value="METAL TRANSPORTER CNNM-5"/>
    <property type="match status" value="1"/>
</dbReference>
<proteinExistence type="predicted"/>
<evidence type="ECO:0000256" key="9">
    <source>
        <dbReference type="SAM" id="Phobius"/>
    </source>
</evidence>
<dbReference type="SUPFAM" id="SSF54631">
    <property type="entry name" value="CBS-domain pair"/>
    <property type="match status" value="1"/>
</dbReference>
<dbReference type="InterPro" id="IPR000644">
    <property type="entry name" value="CBS_dom"/>
</dbReference>
<dbReference type="STRING" id="857340.A0A086TDQ2"/>
<dbReference type="Proteomes" id="UP000029964">
    <property type="component" value="Unassembled WGS sequence"/>
</dbReference>
<dbReference type="GO" id="GO:0007005">
    <property type="term" value="P:mitochondrion organization"/>
    <property type="evidence" value="ECO:0007669"/>
    <property type="project" value="EnsemblFungi"/>
</dbReference>
<evidence type="ECO:0000256" key="4">
    <source>
        <dbReference type="ARBA" id="ARBA00022989"/>
    </source>
</evidence>
<dbReference type="FunFam" id="3.10.580.10:FF:000006">
    <property type="entry name" value="DUF21 and CBS domain protein"/>
    <property type="match status" value="1"/>
</dbReference>
<keyword evidence="3" id="KW-0677">Repeat</keyword>
<accession>A0A086TDQ2</accession>
<dbReference type="InterPro" id="IPR002550">
    <property type="entry name" value="CNNM"/>
</dbReference>
<evidence type="ECO:0000256" key="3">
    <source>
        <dbReference type="ARBA" id="ARBA00022737"/>
    </source>
</evidence>
<name>A0A086TDQ2_HAPC1</name>
<dbReference type="InterPro" id="IPR044751">
    <property type="entry name" value="Ion_transp-like_CBS"/>
</dbReference>
<dbReference type="PROSITE" id="PS51371">
    <property type="entry name" value="CBS"/>
    <property type="match status" value="1"/>
</dbReference>
<evidence type="ECO:0000256" key="8">
    <source>
        <dbReference type="SAM" id="MobiDB-lite"/>
    </source>
</evidence>
<evidence type="ECO:0000256" key="1">
    <source>
        <dbReference type="ARBA" id="ARBA00004141"/>
    </source>
</evidence>
<keyword evidence="5 7" id="KW-0472">Membrane</keyword>
<dbReference type="PROSITE" id="PS51846">
    <property type="entry name" value="CNNM"/>
    <property type="match status" value="1"/>
</dbReference>